<dbReference type="Pfam" id="PF14175">
    <property type="entry name" value="YaaC"/>
    <property type="match status" value="1"/>
</dbReference>
<comment type="caution">
    <text evidence="1">The sequence shown here is derived from an EMBL/GenBank/DDBJ whole genome shotgun (WGS) entry which is preliminary data.</text>
</comment>
<dbReference type="EMBL" id="RJUK01000001">
    <property type="protein sequence ID" value="ROQ21042.1"/>
    <property type="molecule type" value="Genomic_DNA"/>
</dbReference>
<protein>
    <submittedName>
        <fullName evidence="1">YaaC-like protein</fullName>
    </submittedName>
</protein>
<evidence type="ECO:0000313" key="2">
    <source>
        <dbReference type="Proteomes" id="UP000273643"/>
    </source>
</evidence>
<sequence>MAHRDIIINSKKVSPHKAYVGPKFNEKTILVESHFEFIEMWLQRNGNEDSRIYWDQAKNFYHAAANTDVTSKPLVAYYCMLNASKSLLALKGVGVSPYHGLAGSPAANKAMLVNELIEVKANGVFVALSNYFGASLAGKKVNLKDVLYNIPYIHRAFTTTHPGMQDLFIPISDPHFVRNMKSDESWFCATVRDSQYQKENIFKKQRGWEIDASEHGFVIRRNKRFSWSTKRGTSKSDRINELKDYHSKIRRDIKYIHSHQRLWYYKRNDRGGSVLPWPTPSLIYMGMHRLSELCRYEPSRLARHFKAQHNWLLTEFINHSLSNFVDQIACEICGLELMSPKIR</sequence>
<reference evidence="1 2" key="1">
    <citation type="submission" date="2018-11" db="EMBL/GenBank/DDBJ databases">
        <title>Genomic Encyclopedia of Type Strains, Phase IV (KMG-IV): sequencing the most valuable type-strain genomes for metagenomic binning, comparative biology and taxonomic classification.</title>
        <authorList>
            <person name="Goeker M."/>
        </authorList>
    </citation>
    <scope>NUCLEOTIDE SEQUENCE [LARGE SCALE GENOMIC DNA]</scope>
    <source>
        <strain evidence="1 2">DSM 16974</strain>
    </source>
</reference>
<evidence type="ECO:0000313" key="1">
    <source>
        <dbReference type="EMBL" id="ROQ21042.1"/>
    </source>
</evidence>
<keyword evidence="2" id="KW-1185">Reference proteome</keyword>
<organism evidence="1 2">
    <name type="scientific">Marinimicrobium koreense</name>
    <dbReference type="NCBI Taxonomy" id="306545"/>
    <lineage>
        <taxon>Bacteria</taxon>
        <taxon>Pseudomonadati</taxon>
        <taxon>Pseudomonadota</taxon>
        <taxon>Gammaproteobacteria</taxon>
        <taxon>Cellvibrionales</taxon>
        <taxon>Cellvibrionaceae</taxon>
        <taxon>Marinimicrobium</taxon>
    </lineage>
</organism>
<dbReference type="RefSeq" id="WP_123638094.1">
    <property type="nucleotide sequence ID" value="NZ_RJUK01000001.1"/>
</dbReference>
<gene>
    <name evidence="1" type="ORF">EDC38_1663</name>
</gene>
<proteinExistence type="predicted"/>
<dbReference type="AlphaFoldDB" id="A0A3N1NQB9"/>
<dbReference type="InterPro" id="IPR026988">
    <property type="entry name" value="YaaC-like"/>
</dbReference>
<dbReference type="OrthoDB" id="7041536at2"/>
<name>A0A3N1NQB9_9GAMM</name>
<dbReference type="Proteomes" id="UP000273643">
    <property type="component" value="Unassembled WGS sequence"/>
</dbReference>
<accession>A0A3N1NQB9</accession>